<evidence type="ECO:0000256" key="2">
    <source>
        <dbReference type="ARBA" id="ARBA00022448"/>
    </source>
</evidence>
<evidence type="ECO:0000259" key="9">
    <source>
        <dbReference type="Pfam" id="PF19300"/>
    </source>
</evidence>
<evidence type="ECO:0000256" key="1">
    <source>
        <dbReference type="ARBA" id="ARBA00004651"/>
    </source>
</evidence>
<dbReference type="Proteomes" id="UP000182841">
    <property type="component" value="Unassembled WGS sequence"/>
</dbReference>
<dbReference type="GO" id="GO:0005886">
    <property type="term" value="C:plasma membrane"/>
    <property type="evidence" value="ECO:0007669"/>
    <property type="project" value="UniProtKB-SubCell"/>
</dbReference>
<dbReference type="PANTHER" id="PTHR43163">
    <property type="entry name" value="DIPEPTIDE TRANSPORT SYSTEM PERMEASE PROTEIN DPPB-RELATED"/>
    <property type="match status" value="1"/>
</dbReference>
<keyword evidence="4 8" id="KW-0812">Transmembrane</keyword>
<feature type="transmembrane region" description="Helical" evidence="8">
    <location>
        <begin position="110"/>
        <end position="136"/>
    </location>
</feature>
<feature type="transmembrane region" description="Helical" evidence="8">
    <location>
        <begin position="21"/>
        <end position="41"/>
    </location>
</feature>
<evidence type="ECO:0000256" key="5">
    <source>
        <dbReference type="ARBA" id="ARBA00022989"/>
    </source>
</evidence>
<feature type="domain" description="ABC transporter type 1 GsiC-like N-terminal" evidence="9">
    <location>
        <begin position="15"/>
        <end position="91"/>
    </location>
</feature>
<keyword evidence="2" id="KW-0813">Transport</keyword>
<dbReference type="STRING" id="943816.AN217_18525"/>
<evidence type="ECO:0000256" key="7">
    <source>
        <dbReference type="SAM" id="MobiDB-lite"/>
    </source>
</evidence>
<evidence type="ECO:0000256" key="8">
    <source>
        <dbReference type="SAM" id="Phobius"/>
    </source>
</evidence>
<dbReference type="Pfam" id="PF19300">
    <property type="entry name" value="BPD_transp_1_N"/>
    <property type="match status" value="1"/>
</dbReference>
<dbReference type="InterPro" id="IPR035906">
    <property type="entry name" value="MetI-like_sf"/>
</dbReference>
<dbReference type="Gene3D" id="1.10.3720.10">
    <property type="entry name" value="MetI-like"/>
    <property type="match status" value="1"/>
</dbReference>
<keyword evidence="5 8" id="KW-1133">Transmembrane helix</keyword>
<dbReference type="PANTHER" id="PTHR43163:SF9">
    <property type="entry name" value="ABC TRANSPORTER PERMEASE PROTEIN"/>
    <property type="match status" value="1"/>
</dbReference>
<comment type="subcellular location">
    <subcellularLocation>
        <location evidence="1">Cell membrane</location>
        <topology evidence="1">Multi-pass membrane protein</topology>
    </subcellularLocation>
</comment>
<evidence type="ECO:0000313" key="10">
    <source>
        <dbReference type="EMBL" id="SER97856.1"/>
    </source>
</evidence>
<evidence type="ECO:0000313" key="11">
    <source>
        <dbReference type="Proteomes" id="UP000182841"/>
    </source>
</evidence>
<dbReference type="EMBL" id="FOGO01000006">
    <property type="protein sequence ID" value="SER97856.1"/>
    <property type="molecule type" value="Genomic_DNA"/>
</dbReference>
<evidence type="ECO:0000256" key="6">
    <source>
        <dbReference type="ARBA" id="ARBA00023136"/>
    </source>
</evidence>
<gene>
    <name evidence="10" type="ORF">SAMN05421870_106237</name>
</gene>
<dbReference type="AlphaFoldDB" id="A0A1H9TL43"/>
<organism evidence="10 11">
    <name type="scientific">Streptomyces qinglanensis</name>
    <dbReference type="NCBI Taxonomy" id="943816"/>
    <lineage>
        <taxon>Bacteria</taxon>
        <taxon>Bacillati</taxon>
        <taxon>Actinomycetota</taxon>
        <taxon>Actinomycetes</taxon>
        <taxon>Kitasatosporales</taxon>
        <taxon>Streptomycetaceae</taxon>
        <taxon>Streptomyces</taxon>
    </lineage>
</organism>
<feature type="region of interest" description="Disordered" evidence="7">
    <location>
        <begin position="212"/>
        <end position="233"/>
    </location>
</feature>
<name>A0A1H9TL43_9ACTN</name>
<protein>
    <submittedName>
        <fullName evidence="10">Peptide/nickel transport system permease protein</fullName>
    </submittedName>
</protein>
<keyword evidence="6 8" id="KW-0472">Membrane</keyword>
<accession>A0A1H9TL43</accession>
<reference evidence="11" key="1">
    <citation type="submission" date="2016-10" db="EMBL/GenBank/DDBJ databases">
        <authorList>
            <person name="Varghese N."/>
            <person name="Submissions S."/>
        </authorList>
    </citation>
    <scope>NUCLEOTIDE SEQUENCE [LARGE SCALE GENOMIC DNA]</scope>
    <source>
        <strain evidence="11">CGMCC 4.6825</strain>
    </source>
</reference>
<proteinExistence type="predicted"/>
<keyword evidence="3" id="KW-1003">Cell membrane</keyword>
<sequence length="245" mass="25332">MSGAAIPAAVPAAARLVGRRLLAAVPVLAAVTFGVFALAAASPFDPVQQYAGAAGLSASQETLDQLRANLALDGPFPQRRWEWLTSAVQGDLGDSTSLRQPVAQAIGERLGWSVLLCAAGFCFAVTAGTALGVAAARRRGGLLDRIVTPLAYTPEAAPPFWIGLLGIWLFAIRLDVLPAGGLTDSGSDVVTAGRCCGTSRCPSAAGALVRPHRRAGRGLRSPGERGGQIRTPRPRRYASGLMSLP</sequence>
<dbReference type="SUPFAM" id="SSF161098">
    <property type="entry name" value="MetI-like"/>
    <property type="match status" value="1"/>
</dbReference>
<dbReference type="InterPro" id="IPR045621">
    <property type="entry name" value="BPD_transp_1_N"/>
</dbReference>
<keyword evidence="11" id="KW-1185">Reference proteome</keyword>
<evidence type="ECO:0000256" key="3">
    <source>
        <dbReference type="ARBA" id="ARBA00022475"/>
    </source>
</evidence>
<evidence type="ECO:0000256" key="4">
    <source>
        <dbReference type="ARBA" id="ARBA00022692"/>
    </source>
</evidence>